<protein>
    <submittedName>
        <fullName evidence="1">Pentapeptide repeat-containing protein</fullName>
    </submittedName>
</protein>
<organism evidence="1 2">
    <name type="scientific">Paenibacillus pinisoli</name>
    <dbReference type="NCBI Taxonomy" id="1276110"/>
    <lineage>
        <taxon>Bacteria</taxon>
        <taxon>Bacillati</taxon>
        <taxon>Bacillota</taxon>
        <taxon>Bacilli</taxon>
        <taxon>Bacillales</taxon>
        <taxon>Paenibacillaceae</taxon>
        <taxon>Paenibacillus</taxon>
    </lineage>
</organism>
<dbReference type="InterPro" id="IPR001646">
    <property type="entry name" value="5peptide_repeat"/>
</dbReference>
<reference evidence="1 2" key="1">
    <citation type="submission" date="2018-09" db="EMBL/GenBank/DDBJ databases">
        <title>Paenibacillus aracenensis nov. sp. isolated from a cave in southern Spain.</title>
        <authorList>
            <person name="Jurado V."/>
            <person name="Gutierrez-Patricio S."/>
            <person name="Gonzalez-Pimentel J.L."/>
            <person name="Miller A.Z."/>
            <person name="Laiz L."/>
            <person name="Saiz-Jimenez C."/>
        </authorList>
    </citation>
    <scope>NUCLEOTIDE SEQUENCE [LARGE SCALE GENOMIC DNA]</scope>
    <source>
        <strain evidence="1 2">JCM 19203</strain>
    </source>
</reference>
<name>A0A3A6PP06_9BACL</name>
<dbReference type="OrthoDB" id="2579959at2"/>
<gene>
    <name evidence="1" type="ORF">D3P09_11100</name>
</gene>
<dbReference type="EMBL" id="QXQB01000002">
    <property type="protein sequence ID" value="RJX39929.1"/>
    <property type="molecule type" value="Genomic_DNA"/>
</dbReference>
<dbReference type="SUPFAM" id="SSF141571">
    <property type="entry name" value="Pentapeptide repeat-like"/>
    <property type="match status" value="1"/>
</dbReference>
<proteinExistence type="predicted"/>
<dbReference type="InterPro" id="IPR051082">
    <property type="entry name" value="Pentapeptide-BTB/POZ_domain"/>
</dbReference>
<dbReference type="PANTHER" id="PTHR14136">
    <property type="entry name" value="BTB_POZ DOMAIN-CONTAINING PROTEIN KCTD9"/>
    <property type="match status" value="1"/>
</dbReference>
<dbReference type="Proteomes" id="UP000267798">
    <property type="component" value="Unassembled WGS sequence"/>
</dbReference>
<dbReference type="RefSeq" id="WP_120109783.1">
    <property type="nucleotide sequence ID" value="NZ_QXQB01000002.1"/>
</dbReference>
<dbReference type="Pfam" id="PF00805">
    <property type="entry name" value="Pentapeptide"/>
    <property type="match status" value="1"/>
</dbReference>
<dbReference type="PANTHER" id="PTHR14136:SF17">
    <property type="entry name" value="BTB_POZ DOMAIN-CONTAINING PROTEIN KCTD9"/>
    <property type="match status" value="1"/>
</dbReference>
<comment type="caution">
    <text evidence="1">The sequence shown here is derived from an EMBL/GenBank/DDBJ whole genome shotgun (WGS) entry which is preliminary data.</text>
</comment>
<dbReference type="Gene3D" id="2.160.20.80">
    <property type="entry name" value="E3 ubiquitin-protein ligase SopA"/>
    <property type="match status" value="1"/>
</dbReference>
<dbReference type="AlphaFoldDB" id="A0A3A6PP06"/>
<evidence type="ECO:0000313" key="1">
    <source>
        <dbReference type="EMBL" id="RJX39929.1"/>
    </source>
</evidence>
<evidence type="ECO:0000313" key="2">
    <source>
        <dbReference type="Proteomes" id="UP000267798"/>
    </source>
</evidence>
<accession>A0A3A6PP06</accession>
<keyword evidence="2" id="KW-1185">Reference proteome</keyword>
<sequence length="220" mass="24871">MNKKEWIHRWEPEQIAAVNKALAAVTGKQNLHKKDRSFPPSPFGQTDAGLEDFRGIVLTEALQYLTVQNLDLSYAIFEPTGGLIYSTFTNCRFDGVKLDGRFITKIFKHCSFHKAILKNAAFGEQFEDCDFTGCNVSYTKGRDVSFIRCQFSGANFRGAHLMYCKFEECIFEGANMNNGSFAGSRFLGEEQHLPDWGTMITEYVKVNGNALSMDREDRGI</sequence>